<accession>A0ABR2INL0</accession>
<dbReference type="Proteomes" id="UP001470230">
    <property type="component" value="Unassembled WGS sequence"/>
</dbReference>
<evidence type="ECO:0000313" key="3">
    <source>
        <dbReference type="EMBL" id="KAK8866552.1"/>
    </source>
</evidence>
<dbReference type="PANTHER" id="PTHR22677">
    <property type="entry name" value="ANKYRIN REPEAT DOMAIN-CONTAINING PROTEIN 60"/>
    <property type="match status" value="1"/>
</dbReference>
<feature type="repeat" description="ANK" evidence="1">
    <location>
        <begin position="61"/>
        <end position="93"/>
    </location>
</feature>
<dbReference type="PANTHER" id="PTHR22677:SF4">
    <property type="entry name" value="USHER SYNDROME TYPE-1G PROTEIN-LIKE PROTEIN"/>
    <property type="match status" value="1"/>
</dbReference>
<dbReference type="InterPro" id="IPR036770">
    <property type="entry name" value="Ankyrin_rpt-contain_sf"/>
</dbReference>
<dbReference type="EMBL" id="JAPFFF010000015">
    <property type="protein sequence ID" value="KAK8866552.1"/>
    <property type="molecule type" value="Genomic_DNA"/>
</dbReference>
<protein>
    <recommendedName>
        <fullName evidence="5">Ankyrin repeat protein</fullName>
    </recommendedName>
</protein>
<gene>
    <name evidence="3" type="ORF">M9Y10_009516</name>
</gene>
<evidence type="ECO:0000256" key="1">
    <source>
        <dbReference type="PROSITE-ProRule" id="PRU00023"/>
    </source>
</evidence>
<name>A0ABR2INL0_9EUKA</name>
<reference evidence="3 4" key="1">
    <citation type="submission" date="2024-04" db="EMBL/GenBank/DDBJ databases">
        <title>Tritrichomonas musculus Genome.</title>
        <authorList>
            <person name="Alves-Ferreira E."/>
            <person name="Grigg M."/>
            <person name="Lorenzi H."/>
            <person name="Galac M."/>
        </authorList>
    </citation>
    <scope>NUCLEOTIDE SEQUENCE [LARGE SCALE GENOMIC DNA]</scope>
    <source>
        <strain evidence="3 4">EAF2021</strain>
    </source>
</reference>
<dbReference type="SMART" id="SM00248">
    <property type="entry name" value="ANK"/>
    <property type="match status" value="2"/>
</dbReference>
<comment type="caution">
    <text evidence="3">The sequence shown here is derived from an EMBL/GenBank/DDBJ whole genome shotgun (WGS) entry which is preliminary data.</text>
</comment>
<dbReference type="PROSITE" id="PS50297">
    <property type="entry name" value="ANK_REP_REGION"/>
    <property type="match status" value="2"/>
</dbReference>
<evidence type="ECO:0000256" key="2">
    <source>
        <dbReference type="SAM" id="Coils"/>
    </source>
</evidence>
<evidence type="ECO:0000313" key="4">
    <source>
        <dbReference type="Proteomes" id="UP001470230"/>
    </source>
</evidence>
<feature type="coiled-coil region" evidence="2">
    <location>
        <begin position="175"/>
        <end position="202"/>
    </location>
</feature>
<dbReference type="InterPro" id="IPR002110">
    <property type="entry name" value="Ankyrin_rpt"/>
</dbReference>
<dbReference type="InterPro" id="IPR039323">
    <property type="entry name" value="ANKRD_45/46/60"/>
</dbReference>
<keyword evidence="2" id="KW-0175">Coiled coil</keyword>
<dbReference type="Gene3D" id="1.25.40.20">
    <property type="entry name" value="Ankyrin repeat-containing domain"/>
    <property type="match status" value="1"/>
</dbReference>
<evidence type="ECO:0008006" key="5">
    <source>
        <dbReference type="Google" id="ProtNLM"/>
    </source>
</evidence>
<organism evidence="3 4">
    <name type="scientific">Tritrichomonas musculus</name>
    <dbReference type="NCBI Taxonomy" id="1915356"/>
    <lineage>
        <taxon>Eukaryota</taxon>
        <taxon>Metamonada</taxon>
        <taxon>Parabasalia</taxon>
        <taxon>Tritrichomonadida</taxon>
        <taxon>Tritrichomonadidae</taxon>
        <taxon>Tritrichomonas</taxon>
    </lineage>
</organism>
<feature type="repeat" description="ANK" evidence="1">
    <location>
        <begin position="28"/>
        <end position="60"/>
    </location>
</feature>
<keyword evidence="1" id="KW-0040">ANK repeat</keyword>
<dbReference type="Pfam" id="PF12796">
    <property type="entry name" value="Ank_2"/>
    <property type="match status" value="1"/>
</dbReference>
<sequence length="254" mass="29188">MIDTISKFLYNKHDIDIQIEFERKTDDDGATPLHMAVSSGDNDLILYLLNQGCDTNSKNNQGQTPLHLAMSFTDSFIARALLAYNADLSIRDDHGKIPYEIAKIRGNENLKDTMFFYQNQEERPDRDEIYSEMAQRQVSNTQKMKIIAFRNNEIAKKKFLSKAHPNQNLNLNSILEDENQRFQDIESKIEELNDSVTKLETKILTSPQSALLTRSNHQCLGCFSTNTTVCPSCNLPYCEICMKKPKFHKCVENH</sequence>
<proteinExistence type="predicted"/>
<dbReference type="SUPFAM" id="SSF48403">
    <property type="entry name" value="Ankyrin repeat"/>
    <property type="match status" value="1"/>
</dbReference>
<dbReference type="PROSITE" id="PS50088">
    <property type="entry name" value="ANK_REPEAT"/>
    <property type="match status" value="2"/>
</dbReference>
<keyword evidence="4" id="KW-1185">Reference proteome</keyword>